<sequence length="242" mass="27356">MVRLWAYESSYKECDQSDRDECEERPRQSVSFFFWAAIFIGLISLGALFLTLAPKKWVRGDKCVCSEGTAESKGVSSSLQNEADLIMDCGKTRAEAVSRGCVLDVMATAWLPPLCYDKELAQESVLTDTNLAKIGGAGIFPWWASHNHTAEISQDSLQHLDGLVGYTWEVFHMAHCLYDWRVLVKAAKRIRDGERNVYVHIALLNYHHAHHCSEVIANQDHRVDGRSKVDFALGKCVRLDMY</sequence>
<evidence type="ECO:0000256" key="1">
    <source>
        <dbReference type="SAM" id="Phobius"/>
    </source>
</evidence>
<dbReference type="EMBL" id="LCZI01000725">
    <property type="protein sequence ID" value="KKZ64928.1"/>
    <property type="molecule type" value="Genomic_DNA"/>
</dbReference>
<comment type="caution">
    <text evidence="2">The sequence shown here is derived from an EMBL/GenBank/DDBJ whole genome shotgun (WGS) entry which is preliminary data.</text>
</comment>
<keyword evidence="1" id="KW-0812">Transmembrane</keyword>
<keyword evidence="1" id="KW-0472">Membrane</keyword>
<dbReference type="PANTHER" id="PTHR35896:SF3">
    <property type="entry name" value="MAJOR FACILITATOR SUPERFAMILY TRANSPORTER"/>
    <property type="match status" value="1"/>
</dbReference>
<dbReference type="Proteomes" id="UP000034164">
    <property type="component" value="Unassembled WGS sequence"/>
</dbReference>
<feature type="transmembrane region" description="Helical" evidence="1">
    <location>
        <begin position="32"/>
        <end position="52"/>
    </location>
</feature>
<dbReference type="InterPro" id="IPR053008">
    <property type="entry name" value="Phomopsin_biosynth_assoc"/>
</dbReference>
<reference evidence="3" key="1">
    <citation type="journal article" date="2015" name="PLoS Genet.">
        <title>The dynamic genome and transcriptome of the human fungal pathogen Blastomyces and close relative Emmonsia.</title>
        <authorList>
            <person name="Munoz J.F."/>
            <person name="Gauthier G.M."/>
            <person name="Desjardins C.A."/>
            <person name="Gallo J.E."/>
            <person name="Holder J."/>
            <person name="Sullivan T.D."/>
            <person name="Marty A.J."/>
            <person name="Carmen J.C."/>
            <person name="Chen Z."/>
            <person name="Ding L."/>
            <person name="Gujja S."/>
            <person name="Magrini V."/>
            <person name="Misas E."/>
            <person name="Mitreva M."/>
            <person name="Priest M."/>
            <person name="Saif S."/>
            <person name="Whiston E.A."/>
            <person name="Young S."/>
            <person name="Zeng Q."/>
            <person name="Goldman W.E."/>
            <person name="Mardis E.R."/>
            <person name="Taylor J.W."/>
            <person name="McEwen J.G."/>
            <person name="Clay O.K."/>
            <person name="Klein B.S."/>
            <person name="Cuomo C.A."/>
        </authorList>
    </citation>
    <scope>NUCLEOTIDE SEQUENCE [LARGE SCALE GENOMIC DNA]</scope>
    <source>
        <strain evidence="3">UAMH 3008</strain>
    </source>
</reference>
<protein>
    <submittedName>
        <fullName evidence="2">Uncharacterized protein</fullName>
    </submittedName>
</protein>
<evidence type="ECO:0000313" key="2">
    <source>
        <dbReference type="EMBL" id="KKZ64928.1"/>
    </source>
</evidence>
<accession>A0A0G2I3I5</accession>
<name>A0A0G2I3I5_9EURO</name>
<evidence type="ECO:0000313" key="3">
    <source>
        <dbReference type="Proteomes" id="UP000034164"/>
    </source>
</evidence>
<dbReference type="OrthoDB" id="3501153at2759"/>
<dbReference type="AlphaFoldDB" id="A0A0G2I3I5"/>
<dbReference type="PANTHER" id="PTHR35896">
    <property type="entry name" value="IG-LIKE DOMAIN-CONTAINING PROTEIN"/>
    <property type="match status" value="1"/>
</dbReference>
<keyword evidence="1" id="KW-1133">Transmembrane helix</keyword>
<organism evidence="2 3">
    <name type="scientific">[Emmonsia] crescens</name>
    <dbReference type="NCBI Taxonomy" id="73230"/>
    <lineage>
        <taxon>Eukaryota</taxon>
        <taxon>Fungi</taxon>
        <taxon>Dikarya</taxon>
        <taxon>Ascomycota</taxon>
        <taxon>Pezizomycotina</taxon>
        <taxon>Eurotiomycetes</taxon>
        <taxon>Eurotiomycetidae</taxon>
        <taxon>Onygenales</taxon>
        <taxon>Ajellomycetaceae</taxon>
        <taxon>Emergomyces</taxon>
    </lineage>
</organism>
<proteinExistence type="predicted"/>
<gene>
    <name evidence="2" type="ORF">EMCG_09162</name>
</gene>
<dbReference type="VEuPathDB" id="FungiDB:EMCG_09162"/>